<dbReference type="InterPro" id="IPR021109">
    <property type="entry name" value="Peptidase_aspartic_dom_sf"/>
</dbReference>
<dbReference type="EMBL" id="OE179821">
    <property type="protein sequence ID" value="CAD7569851.1"/>
    <property type="molecule type" value="Genomic_DNA"/>
</dbReference>
<keyword evidence="1" id="KW-0812">Transmembrane</keyword>
<name>A0A7R9P4I1_TIMCA</name>
<keyword evidence="1" id="KW-0472">Membrane</keyword>
<dbReference type="SUPFAM" id="SSF52540">
    <property type="entry name" value="P-loop containing nucleoside triphosphate hydrolases"/>
    <property type="match status" value="1"/>
</dbReference>
<protein>
    <submittedName>
        <fullName evidence="2">(California timema) hypothetical protein</fullName>
    </submittedName>
</protein>
<evidence type="ECO:0000313" key="2">
    <source>
        <dbReference type="EMBL" id="CAD7569851.1"/>
    </source>
</evidence>
<dbReference type="Gene3D" id="2.40.70.10">
    <property type="entry name" value="Acid Proteases"/>
    <property type="match status" value="1"/>
</dbReference>
<dbReference type="CDD" id="cd00303">
    <property type="entry name" value="retropepsin_like"/>
    <property type="match status" value="1"/>
</dbReference>
<proteinExistence type="predicted"/>
<evidence type="ECO:0000256" key="1">
    <source>
        <dbReference type="SAM" id="Phobius"/>
    </source>
</evidence>
<feature type="transmembrane region" description="Helical" evidence="1">
    <location>
        <begin position="293"/>
        <end position="313"/>
    </location>
</feature>
<accession>A0A7R9P4I1</accession>
<dbReference type="AlphaFoldDB" id="A0A7R9P4I1"/>
<reference evidence="2" key="1">
    <citation type="submission" date="2020-11" db="EMBL/GenBank/DDBJ databases">
        <authorList>
            <person name="Tran Van P."/>
        </authorList>
    </citation>
    <scope>NUCLEOTIDE SEQUENCE</scope>
</reference>
<dbReference type="Gene3D" id="3.40.50.300">
    <property type="entry name" value="P-loop containing nucleotide triphosphate hydrolases"/>
    <property type="match status" value="1"/>
</dbReference>
<gene>
    <name evidence="2" type="ORF">TCMB3V08_LOCUS2572</name>
</gene>
<organism evidence="2">
    <name type="scientific">Timema californicum</name>
    <name type="common">California timema</name>
    <name type="synonym">Walking stick</name>
    <dbReference type="NCBI Taxonomy" id="61474"/>
    <lineage>
        <taxon>Eukaryota</taxon>
        <taxon>Metazoa</taxon>
        <taxon>Ecdysozoa</taxon>
        <taxon>Arthropoda</taxon>
        <taxon>Hexapoda</taxon>
        <taxon>Insecta</taxon>
        <taxon>Pterygota</taxon>
        <taxon>Neoptera</taxon>
        <taxon>Polyneoptera</taxon>
        <taxon>Phasmatodea</taxon>
        <taxon>Timematodea</taxon>
        <taxon>Timematoidea</taxon>
        <taxon>Timematidae</taxon>
        <taxon>Timema</taxon>
    </lineage>
</organism>
<dbReference type="InterPro" id="IPR027417">
    <property type="entry name" value="P-loop_NTPase"/>
</dbReference>
<keyword evidence="1" id="KW-1133">Transmembrane helix</keyword>
<sequence length="623" mass="69991">MYGGHIAKKCKLKFLICDGKHSILLCSKLETSVLKPGDKDNMKKYLPESTRVPVENTLANNSFSEVLLQTLTVRLKGKRGNRNVRALIDTGSQRPYILKEVVGQMGYTSIREERIQHALFGGNQSERERALQLLDIEIHDEVGPVEILIGADFVGKILEGERVVLKCGLVPVNTYLVWTLLGRVPCKKPLSNTVTITSLFDKDMSISTLWDLDVLGIEDPEKQRTKSERELTTLEHFKQTVKWDVDAPVTLIPKLLIQQMGASKLSWDEEVPTKEKESYNIVTRLESGSGTGVFSFLALVAALLVLSVSLLVWRKREWLKEAWRKIVLPDSRHPNETESPDDVVIASSGSACPGGTSQPAAIPELTELDSNIKETIRYPCEYNGCTRTYSTPAALLRPLLSPALIITIFPSLHEHTASVHTTSLRVARITSQMAKYTNAETTPMVMLYSQSRVNARATARLYHDRYPAWCQPYQWTSTDVTQRPCVTERDYSQNTQIELWSSPPVETIDLTKEHSTKINGFVIQGNTNTGKSMIIRLLTQDMEPTLISRERDITGFNYDQPPSATCALFEEPLIDNTSFGTWKLLLEGATIPTDIKHPDKEDIKRIPIYLTTDSPLTTWCDDS</sequence>